<dbReference type="NCBIfam" id="TIGR01893">
    <property type="entry name" value="aa-his-dipept"/>
    <property type="match status" value="1"/>
</dbReference>
<dbReference type="KEGG" id="seds:AAY24_03590"/>
<keyword evidence="5" id="KW-0378">Hydrolase</keyword>
<comment type="similarity">
    <text evidence="13">Belongs to the peptidase M20C family.</text>
</comment>
<reference evidence="20 21" key="1">
    <citation type="journal article" date="2015" name="Genome Announc.">
        <title>Complete Genome Sequence of Sedimenticola thiotaurini Strain SIP-G1, a Polyphosphate- and Polyhydroxyalkanoate-Accumulating Sulfur-Oxidizing Gammaproteobacterium Isolated from Salt Marsh Sediments.</title>
        <authorList>
            <person name="Flood B.E."/>
            <person name="Jones D.S."/>
            <person name="Bailey J.V."/>
        </authorList>
    </citation>
    <scope>NUCLEOTIDE SEQUENCE [LARGE SCALE GENOMIC DNA]</scope>
    <source>
        <strain evidence="20 21">SIP-G1</strain>
    </source>
</reference>
<evidence type="ECO:0000256" key="18">
    <source>
        <dbReference type="ARBA" id="ARBA00078074"/>
    </source>
</evidence>
<keyword evidence="3" id="KW-0645">Protease</keyword>
<evidence type="ECO:0000256" key="4">
    <source>
        <dbReference type="ARBA" id="ARBA00022723"/>
    </source>
</evidence>
<name>A0A0F7JW41_9GAMM</name>
<evidence type="ECO:0000256" key="17">
    <source>
        <dbReference type="ARBA" id="ARBA00077688"/>
    </source>
</evidence>
<evidence type="ECO:0000256" key="6">
    <source>
        <dbReference type="ARBA" id="ARBA00022833"/>
    </source>
</evidence>
<sequence length="484" mass="51953">MNNAIANLAPQPVWKHFYQLTRIPRPSHHEAAVQAYVMQFGEGLGLPTFQDEAGNILIRKPASPGMESAPGVVLQGHLDMVPQANGDSGHDFTRDPIQARIEQEWVKASGTTLGADNGIGVAAALAVLESRQLKHGPIEALFTSNEEDGMTGAFGVQPAWLQGKMLLNLDSEDEGVLCIGCAGGANASTSLSYTPEPIEAGWVGYRLSISGLKGGHSGVDIHRGRANANKLLCRLLSVVEAACDARLSSLSGGNMRNAIPREATGILLVPASKSAELKRQIESHGNAITSELAAIEADLSIQLEPDTKAENWLPKPLQQGLLDALRACPSGVVRMSDTMPGLVESSTNLAIVKVADGQIEIKSLVRSSVDSARDELCAVHRSLFRLIGAETLIDGQYPGWKPDLDSPLLQVMRQTYREIFDNQAEIGAIHAGLECGIIGGQYPGMDMISFGPTIRYPHSPDECMHIPSVQRFWDLLVATLARLE</sequence>
<gene>
    <name evidence="20" type="ORF">AAY24_03590</name>
</gene>
<protein>
    <recommendedName>
        <fullName evidence="14">Cytosol non-specific dipeptidase</fullName>
        <ecNumber evidence="11">3.4.13.18</ecNumber>
    </recommendedName>
    <alternativeName>
        <fullName evidence="17">Aminoacyl-histidine dipeptidase</fullName>
    </alternativeName>
    <alternativeName>
        <fullName evidence="16">Beta-alanyl-histidine dipeptidase</fullName>
    </alternativeName>
    <alternativeName>
        <fullName evidence="15">Carnosinase</fullName>
    </alternativeName>
    <alternativeName>
        <fullName evidence="12">Peptidase D</fullName>
    </alternativeName>
    <alternativeName>
        <fullName evidence="18">Xaa-His dipeptidase</fullName>
    </alternativeName>
</protein>
<dbReference type="PIRSF" id="PIRSF016599">
    <property type="entry name" value="Xaa-His_dipept"/>
    <property type="match status" value="1"/>
</dbReference>
<dbReference type="FunFam" id="3.40.630.10:FF:000015">
    <property type="entry name" value="Aminoacyl-histidine dipeptidase PepD"/>
    <property type="match status" value="1"/>
</dbReference>
<evidence type="ECO:0000313" key="21">
    <source>
        <dbReference type="Proteomes" id="UP000034410"/>
    </source>
</evidence>
<dbReference type="EMBL" id="CP011412">
    <property type="protein sequence ID" value="AKH19589.1"/>
    <property type="molecule type" value="Genomic_DNA"/>
</dbReference>
<proteinExistence type="inferred from homology"/>
<evidence type="ECO:0000256" key="13">
    <source>
        <dbReference type="ARBA" id="ARBA00061423"/>
    </source>
</evidence>
<evidence type="ECO:0000256" key="1">
    <source>
        <dbReference type="ARBA" id="ARBA00001941"/>
    </source>
</evidence>
<accession>A0A0F7JW41</accession>
<dbReference type="PANTHER" id="PTHR43501">
    <property type="entry name" value="CYTOSOL NON-SPECIFIC DIPEPTIDASE"/>
    <property type="match status" value="1"/>
</dbReference>
<evidence type="ECO:0000256" key="10">
    <source>
        <dbReference type="ARBA" id="ARBA00036421"/>
    </source>
</evidence>
<dbReference type="GO" id="GO:0070573">
    <property type="term" value="F:metallodipeptidase activity"/>
    <property type="evidence" value="ECO:0007669"/>
    <property type="project" value="TreeGrafter"/>
</dbReference>
<dbReference type="RefSeq" id="WP_046858525.1">
    <property type="nucleotide sequence ID" value="NZ_CP011412.1"/>
</dbReference>
<dbReference type="Proteomes" id="UP000034410">
    <property type="component" value="Chromosome"/>
</dbReference>
<organism evidence="20 21">
    <name type="scientific">Sedimenticola thiotaurini</name>
    <dbReference type="NCBI Taxonomy" id="1543721"/>
    <lineage>
        <taxon>Bacteria</taxon>
        <taxon>Pseudomonadati</taxon>
        <taxon>Pseudomonadota</taxon>
        <taxon>Gammaproteobacteria</taxon>
        <taxon>Chromatiales</taxon>
        <taxon>Sedimenticolaceae</taxon>
        <taxon>Sedimenticola</taxon>
    </lineage>
</organism>
<dbReference type="GO" id="GO:0005829">
    <property type="term" value="C:cytosol"/>
    <property type="evidence" value="ECO:0007669"/>
    <property type="project" value="TreeGrafter"/>
</dbReference>
<evidence type="ECO:0000256" key="3">
    <source>
        <dbReference type="ARBA" id="ARBA00022670"/>
    </source>
</evidence>
<dbReference type="PRINTS" id="PR00934">
    <property type="entry name" value="XHISDIPTASE"/>
</dbReference>
<keyword evidence="9" id="KW-0170">Cobalt</keyword>
<comment type="cofactor">
    <cofactor evidence="1">
        <name>Co(2+)</name>
        <dbReference type="ChEBI" id="CHEBI:48828"/>
    </cofactor>
</comment>
<feature type="domain" description="Peptidase M20 dimerisation" evidence="19">
    <location>
        <begin position="209"/>
        <end position="283"/>
    </location>
</feature>
<dbReference type="GO" id="GO:0046872">
    <property type="term" value="F:metal ion binding"/>
    <property type="evidence" value="ECO:0007669"/>
    <property type="project" value="UniProtKB-KW"/>
</dbReference>
<evidence type="ECO:0000256" key="15">
    <source>
        <dbReference type="ARBA" id="ARBA00075285"/>
    </source>
</evidence>
<evidence type="ECO:0000256" key="12">
    <source>
        <dbReference type="ARBA" id="ARBA00044252"/>
    </source>
</evidence>
<dbReference type="EC" id="3.4.13.18" evidence="11"/>
<dbReference type="Pfam" id="PF01546">
    <property type="entry name" value="Peptidase_M20"/>
    <property type="match status" value="1"/>
</dbReference>
<keyword evidence="7" id="KW-0224">Dipeptidase</keyword>
<evidence type="ECO:0000256" key="16">
    <source>
        <dbReference type="ARBA" id="ARBA00076004"/>
    </source>
</evidence>
<dbReference type="InterPro" id="IPR002933">
    <property type="entry name" value="Peptidase_M20"/>
</dbReference>
<keyword evidence="8" id="KW-0482">Metalloprotease</keyword>
<comment type="cofactor">
    <cofactor evidence="2">
        <name>Zn(2+)</name>
        <dbReference type="ChEBI" id="CHEBI:29105"/>
    </cofactor>
</comment>
<keyword evidence="4" id="KW-0479">Metal-binding</keyword>
<evidence type="ECO:0000256" key="9">
    <source>
        <dbReference type="ARBA" id="ARBA00023285"/>
    </source>
</evidence>
<evidence type="ECO:0000259" key="19">
    <source>
        <dbReference type="Pfam" id="PF07687"/>
    </source>
</evidence>
<dbReference type="OrthoDB" id="9773892at2"/>
<dbReference type="FunFam" id="3.40.630.10:FF:000018">
    <property type="entry name" value="Aminoacyl-histidine dipeptidase PepD"/>
    <property type="match status" value="1"/>
</dbReference>
<keyword evidence="21" id="KW-1185">Reference proteome</keyword>
<dbReference type="InterPro" id="IPR001160">
    <property type="entry name" value="Peptidase_M20C"/>
</dbReference>
<evidence type="ECO:0000256" key="8">
    <source>
        <dbReference type="ARBA" id="ARBA00023049"/>
    </source>
</evidence>
<keyword evidence="6" id="KW-0862">Zinc</keyword>
<evidence type="ECO:0000256" key="5">
    <source>
        <dbReference type="ARBA" id="ARBA00022801"/>
    </source>
</evidence>
<evidence type="ECO:0000256" key="11">
    <source>
        <dbReference type="ARBA" id="ARBA00038976"/>
    </source>
</evidence>
<evidence type="ECO:0000313" key="20">
    <source>
        <dbReference type="EMBL" id="AKH19589.1"/>
    </source>
</evidence>
<dbReference type="GO" id="GO:0006508">
    <property type="term" value="P:proteolysis"/>
    <property type="evidence" value="ECO:0007669"/>
    <property type="project" value="UniProtKB-KW"/>
</dbReference>
<dbReference type="PANTHER" id="PTHR43501:SF1">
    <property type="entry name" value="CYTOSOL NON-SPECIFIC DIPEPTIDASE"/>
    <property type="match status" value="1"/>
</dbReference>
<dbReference type="InterPro" id="IPR011650">
    <property type="entry name" value="Peptidase_M20_dimer"/>
</dbReference>
<evidence type="ECO:0000256" key="14">
    <source>
        <dbReference type="ARBA" id="ARBA00071271"/>
    </source>
</evidence>
<evidence type="ECO:0000256" key="7">
    <source>
        <dbReference type="ARBA" id="ARBA00022997"/>
    </source>
</evidence>
<dbReference type="SUPFAM" id="SSF53187">
    <property type="entry name" value="Zn-dependent exopeptidases"/>
    <property type="match status" value="1"/>
</dbReference>
<dbReference type="AlphaFoldDB" id="A0A0F7JW41"/>
<dbReference type="PATRIC" id="fig|1543721.4.peg.753"/>
<dbReference type="Pfam" id="PF07687">
    <property type="entry name" value="M20_dimer"/>
    <property type="match status" value="1"/>
</dbReference>
<dbReference type="Gene3D" id="3.40.630.10">
    <property type="entry name" value="Zn peptidases"/>
    <property type="match status" value="2"/>
</dbReference>
<dbReference type="CDD" id="cd03890">
    <property type="entry name" value="M20_pepD"/>
    <property type="match status" value="1"/>
</dbReference>
<evidence type="ECO:0000256" key="2">
    <source>
        <dbReference type="ARBA" id="ARBA00001947"/>
    </source>
</evidence>
<comment type="catalytic activity">
    <reaction evidence="10">
        <text>Hydrolysis of dipeptides, preferentially hydrophobic dipeptides including prolyl amino acids.</text>
        <dbReference type="EC" id="3.4.13.18"/>
    </reaction>
</comment>